<dbReference type="Pfam" id="PF00672">
    <property type="entry name" value="HAMP"/>
    <property type="match status" value="1"/>
</dbReference>
<evidence type="ECO:0000256" key="11">
    <source>
        <dbReference type="SAM" id="MobiDB-lite"/>
    </source>
</evidence>
<dbReference type="GO" id="GO:0000155">
    <property type="term" value="F:phosphorelay sensor kinase activity"/>
    <property type="evidence" value="ECO:0007669"/>
    <property type="project" value="InterPro"/>
</dbReference>
<feature type="domain" description="HAMP" evidence="13">
    <location>
        <begin position="187"/>
        <end position="240"/>
    </location>
</feature>
<dbReference type="SMART" id="SM00304">
    <property type="entry name" value="HAMP"/>
    <property type="match status" value="1"/>
</dbReference>
<sequence>MAGRIRPRLPRSVRGRSAAAAALAMALVLGVGGSWLYSVLSANLLDNAHGRTELAAREVAARADTGALPALLPAPRDGVDVVLVLGARGEVVATTRPSAEPLAREFAGLRPAPGGDTASALARYAGQRGDLVVVRSAPPGRGAERYVYALTVLNDVDDARHAVALGLLAAAPPLVALAAAIAWAVTGLALRPVTTIRTELAAVTASELDRRVPEPAGGDEVALLARTVNATLDRLEQSVGRQRQFVADASHELRNPVAAVRSQLEVALAAPGGPPREAVRAALDDTVRLQRVAADLLLLARLDARVPTAPGEPVDLALLAAEEAARRPGGRVPVAAEADAPVPLRGRSGQLERLVANLVDNAVRHAASRVTVRAYAEDGAAVLEVADDGPGIPAGERERVFERFVRLDAARDRERGGSGLGLAIAREIAHAHGGTLTASAAPGGGALLVARLPIGPEGRQETGPEGRRETGPES</sequence>
<dbReference type="PROSITE" id="PS50885">
    <property type="entry name" value="HAMP"/>
    <property type="match status" value="1"/>
</dbReference>
<evidence type="ECO:0000256" key="10">
    <source>
        <dbReference type="ARBA" id="ARBA00023136"/>
    </source>
</evidence>
<dbReference type="GO" id="GO:0005886">
    <property type="term" value="C:plasma membrane"/>
    <property type="evidence" value="ECO:0007669"/>
    <property type="project" value="UniProtKB-SubCell"/>
</dbReference>
<keyword evidence="9" id="KW-0902">Two-component regulatory system</keyword>
<dbReference type="InterPro" id="IPR003594">
    <property type="entry name" value="HATPase_dom"/>
</dbReference>
<keyword evidence="5" id="KW-0808">Transferase</keyword>
<feature type="region of interest" description="Disordered" evidence="11">
    <location>
        <begin position="451"/>
        <end position="474"/>
    </location>
</feature>
<name>A0A7W8B7J5_STREU</name>
<dbReference type="Proteomes" id="UP000528608">
    <property type="component" value="Unassembled WGS sequence"/>
</dbReference>
<protein>
    <recommendedName>
        <fullName evidence="3">histidine kinase</fullName>
        <ecNumber evidence="3">2.7.13.3</ecNumber>
    </recommendedName>
</protein>
<dbReference type="Gene3D" id="6.10.340.10">
    <property type="match status" value="1"/>
</dbReference>
<dbReference type="PANTHER" id="PTHR45436:SF5">
    <property type="entry name" value="SENSOR HISTIDINE KINASE TRCS"/>
    <property type="match status" value="1"/>
</dbReference>
<comment type="caution">
    <text evidence="14">The sequence shown here is derived from an EMBL/GenBank/DDBJ whole genome shotgun (WGS) entry which is preliminary data.</text>
</comment>
<feature type="compositionally biased region" description="Basic and acidic residues" evidence="11">
    <location>
        <begin position="458"/>
        <end position="474"/>
    </location>
</feature>
<dbReference type="Gene3D" id="1.10.287.130">
    <property type="match status" value="1"/>
</dbReference>
<evidence type="ECO:0000313" key="15">
    <source>
        <dbReference type="Proteomes" id="UP000528608"/>
    </source>
</evidence>
<dbReference type="CDD" id="cd00075">
    <property type="entry name" value="HATPase"/>
    <property type="match status" value="1"/>
</dbReference>
<evidence type="ECO:0000256" key="6">
    <source>
        <dbReference type="ARBA" id="ARBA00022692"/>
    </source>
</evidence>
<evidence type="ECO:0000256" key="9">
    <source>
        <dbReference type="ARBA" id="ARBA00023012"/>
    </source>
</evidence>
<dbReference type="SUPFAM" id="SSF47384">
    <property type="entry name" value="Homodimeric domain of signal transducing histidine kinase"/>
    <property type="match status" value="1"/>
</dbReference>
<evidence type="ECO:0000259" key="12">
    <source>
        <dbReference type="PROSITE" id="PS50109"/>
    </source>
</evidence>
<dbReference type="PROSITE" id="PS50109">
    <property type="entry name" value="HIS_KIN"/>
    <property type="match status" value="1"/>
</dbReference>
<dbReference type="InterPro" id="IPR050428">
    <property type="entry name" value="TCS_sensor_his_kinase"/>
</dbReference>
<reference evidence="14 15" key="1">
    <citation type="submission" date="2020-08" db="EMBL/GenBank/DDBJ databases">
        <title>Genomic Encyclopedia of Type Strains, Phase III (KMG-III): the genomes of soil and plant-associated and newly described type strains.</title>
        <authorList>
            <person name="Whitman W."/>
        </authorList>
    </citation>
    <scope>NUCLEOTIDE SEQUENCE [LARGE SCALE GENOMIC DNA]</scope>
    <source>
        <strain evidence="14 15">CECT 3259</strain>
    </source>
</reference>
<keyword evidence="6" id="KW-0812">Transmembrane</keyword>
<dbReference type="InterPro" id="IPR005467">
    <property type="entry name" value="His_kinase_dom"/>
</dbReference>
<evidence type="ECO:0000256" key="1">
    <source>
        <dbReference type="ARBA" id="ARBA00000085"/>
    </source>
</evidence>
<evidence type="ECO:0000313" key="14">
    <source>
        <dbReference type="EMBL" id="MBB5118270.1"/>
    </source>
</evidence>
<dbReference type="InterPro" id="IPR003661">
    <property type="entry name" value="HisK_dim/P_dom"/>
</dbReference>
<dbReference type="Pfam" id="PF02518">
    <property type="entry name" value="HATPase_c"/>
    <property type="match status" value="1"/>
</dbReference>
<evidence type="ECO:0000256" key="2">
    <source>
        <dbReference type="ARBA" id="ARBA00004236"/>
    </source>
</evidence>
<evidence type="ECO:0000256" key="7">
    <source>
        <dbReference type="ARBA" id="ARBA00022777"/>
    </source>
</evidence>
<dbReference type="InterPro" id="IPR004358">
    <property type="entry name" value="Sig_transdc_His_kin-like_C"/>
</dbReference>
<evidence type="ECO:0000256" key="4">
    <source>
        <dbReference type="ARBA" id="ARBA00022553"/>
    </source>
</evidence>
<dbReference type="CDD" id="cd06225">
    <property type="entry name" value="HAMP"/>
    <property type="match status" value="1"/>
</dbReference>
<dbReference type="SUPFAM" id="SSF55874">
    <property type="entry name" value="ATPase domain of HSP90 chaperone/DNA topoisomerase II/histidine kinase"/>
    <property type="match status" value="1"/>
</dbReference>
<dbReference type="RefSeq" id="WP_311775566.1">
    <property type="nucleotide sequence ID" value="NZ_JACHJF010000003.1"/>
</dbReference>
<accession>A0A7W8B7J5</accession>
<dbReference type="InterPro" id="IPR036097">
    <property type="entry name" value="HisK_dim/P_sf"/>
</dbReference>
<dbReference type="PANTHER" id="PTHR45436">
    <property type="entry name" value="SENSOR HISTIDINE KINASE YKOH"/>
    <property type="match status" value="1"/>
</dbReference>
<evidence type="ECO:0000256" key="3">
    <source>
        <dbReference type="ARBA" id="ARBA00012438"/>
    </source>
</evidence>
<keyword evidence="7 14" id="KW-0418">Kinase</keyword>
<dbReference type="AlphaFoldDB" id="A0A7W8B7J5"/>
<dbReference type="Gene3D" id="3.30.565.10">
    <property type="entry name" value="Histidine kinase-like ATPase, C-terminal domain"/>
    <property type="match status" value="1"/>
</dbReference>
<keyword evidence="4" id="KW-0597">Phosphoprotein</keyword>
<dbReference type="SMART" id="SM00388">
    <property type="entry name" value="HisKA"/>
    <property type="match status" value="1"/>
</dbReference>
<comment type="catalytic activity">
    <reaction evidence="1">
        <text>ATP + protein L-histidine = ADP + protein N-phospho-L-histidine.</text>
        <dbReference type="EC" id="2.7.13.3"/>
    </reaction>
</comment>
<keyword evidence="10" id="KW-0472">Membrane</keyword>
<evidence type="ECO:0000256" key="5">
    <source>
        <dbReference type="ARBA" id="ARBA00022679"/>
    </source>
</evidence>
<proteinExistence type="predicted"/>
<dbReference type="EC" id="2.7.13.3" evidence="3"/>
<dbReference type="CDD" id="cd00082">
    <property type="entry name" value="HisKA"/>
    <property type="match status" value="1"/>
</dbReference>
<feature type="domain" description="Histidine kinase" evidence="12">
    <location>
        <begin position="248"/>
        <end position="456"/>
    </location>
</feature>
<comment type="subcellular location">
    <subcellularLocation>
        <location evidence="2">Cell membrane</location>
    </subcellularLocation>
</comment>
<dbReference type="InterPro" id="IPR036890">
    <property type="entry name" value="HATPase_C_sf"/>
</dbReference>
<gene>
    <name evidence="14" type="ORF">FHS36_001691</name>
</gene>
<organism evidence="14 15">
    <name type="scientific">Streptomyces eurocidicus</name>
    <name type="common">Streptoverticillium eurocidicus</name>
    <dbReference type="NCBI Taxonomy" id="66423"/>
    <lineage>
        <taxon>Bacteria</taxon>
        <taxon>Bacillati</taxon>
        <taxon>Actinomycetota</taxon>
        <taxon>Actinomycetes</taxon>
        <taxon>Kitasatosporales</taxon>
        <taxon>Streptomycetaceae</taxon>
        <taxon>Streptomyces</taxon>
    </lineage>
</organism>
<dbReference type="PRINTS" id="PR00344">
    <property type="entry name" value="BCTRLSENSOR"/>
</dbReference>
<dbReference type="SUPFAM" id="SSF158472">
    <property type="entry name" value="HAMP domain-like"/>
    <property type="match status" value="1"/>
</dbReference>
<dbReference type="SMART" id="SM00387">
    <property type="entry name" value="HATPase_c"/>
    <property type="match status" value="1"/>
</dbReference>
<keyword evidence="8" id="KW-1133">Transmembrane helix</keyword>
<dbReference type="InterPro" id="IPR003660">
    <property type="entry name" value="HAMP_dom"/>
</dbReference>
<dbReference type="EMBL" id="JACHJF010000003">
    <property type="protein sequence ID" value="MBB5118270.1"/>
    <property type="molecule type" value="Genomic_DNA"/>
</dbReference>
<evidence type="ECO:0000256" key="8">
    <source>
        <dbReference type="ARBA" id="ARBA00022989"/>
    </source>
</evidence>
<evidence type="ECO:0000259" key="13">
    <source>
        <dbReference type="PROSITE" id="PS50885"/>
    </source>
</evidence>
<dbReference type="Pfam" id="PF00512">
    <property type="entry name" value="HisKA"/>
    <property type="match status" value="1"/>
</dbReference>